<organism evidence="5 6">
    <name type="scientific">Staphylotrichum tortipilum</name>
    <dbReference type="NCBI Taxonomy" id="2831512"/>
    <lineage>
        <taxon>Eukaryota</taxon>
        <taxon>Fungi</taxon>
        <taxon>Dikarya</taxon>
        <taxon>Ascomycota</taxon>
        <taxon>Pezizomycotina</taxon>
        <taxon>Sordariomycetes</taxon>
        <taxon>Sordariomycetidae</taxon>
        <taxon>Sordariales</taxon>
        <taxon>Chaetomiaceae</taxon>
        <taxon>Staphylotrichum</taxon>
    </lineage>
</organism>
<reference evidence="5" key="2">
    <citation type="submission" date="2023-05" db="EMBL/GenBank/DDBJ databases">
        <authorList>
            <consortium name="Lawrence Berkeley National Laboratory"/>
            <person name="Steindorff A."/>
            <person name="Hensen N."/>
            <person name="Bonometti L."/>
            <person name="Westerberg I."/>
            <person name="Brannstrom I.O."/>
            <person name="Guillou S."/>
            <person name="Cros-Aarteil S."/>
            <person name="Calhoun S."/>
            <person name="Haridas S."/>
            <person name="Kuo A."/>
            <person name="Mondo S."/>
            <person name="Pangilinan J."/>
            <person name="Riley R."/>
            <person name="Labutti K."/>
            <person name="Andreopoulos B."/>
            <person name="Lipzen A."/>
            <person name="Chen C."/>
            <person name="Yanf M."/>
            <person name="Daum C."/>
            <person name="Ng V."/>
            <person name="Clum A."/>
            <person name="Ohm R."/>
            <person name="Martin F."/>
            <person name="Silar P."/>
            <person name="Natvig D."/>
            <person name="Lalanne C."/>
            <person name="Gautier V."/>
            <person name="Ament-Velasquez S.L."/>
            <person name="Kruys A."/>
            <person name="Hutchinson M.I."/>
            <person name="Powell A.J."/>
            <person name="Barry K."/>
            <person name="Miller A.N."/>
            <person name="Grigoriev I.V."/>
            <person name="Debuchy R."/>
            <person name="Gladieux P."/>
            <person name="Thoren M.H."/>
            <person name="Johannesson H."/>
        </authorList>
    </citation>
    <scope>NUCLEOTIDE SEQUENCE</scope>
    <source>
        <strain evidence="5">CBS 103.79</strain>
    </source>
</reference>
<dbReference type="GO" id="GO:0016491">
    <property type="term" value="F:oxidoreductase activity"/>
    <property type="evidence" value="ECO:0007669"/>
    <property type="project" value="UniProtKB-KW"/>
</dbReference>
<dbReference type="Pfam" id="PF00264">
    <property type="entry name" value="Tyrosinase"/>
    <property type="match status" value="1"/>
</dbReference>
<dbReference type="GO" id="GO:0046872">
    <property type="term" value="F:metal ion binding"/>
    <property type="evidence" value="ECO:0007669"/>
    <property type="project" value="UniProtKB-KW"/>
</dbReference>
<dbReference type="EMBL" id="MU855478">
    <property type="protein sequence ID" value="KAK3902946.1"/>
    <property type="molecule type" value="Genomic_DNA"/>
</dbReference>
<dbReference type="InterPro" id="IPR050316">
    <property type="entry name" value="Tyrosinase/Hemocyanin"/>
</dbReference>
<dbReference type="AlphaFoldDB" id="A0AAN6RUV2"/>
<dbReference type="InterPro" id="IPR002227">
    <property type="entry name" value="Tyrosinase_Cu-bd"/>
</dbReference>
<gene>
    <name evidence="5" type="ORF">C8A05DRAFT_43740</name>
</gene>
<keyword evidence="6" id="KW-1185">Reference proteome</keyword>
<feature type="domain" description="Tyrosinase copper-binding" evidence="4">
    <location>
        <begin position="329"/>
        <end position="340"/>
    </location>
</feature>
<dbReference type="PANTHER" id="PTHR11474">
    <property type="entry name" value="TYROSINASE FAMILY MEMBER"/>
    <property type="match status" value="1"/>
</dbReference>
<dbReference type="Gene3D" id="1.10.1280.10">
    <property type="entry name" value="Di-copper center containing domain from catechol oxidase"/>
    <property type="match status" value="1"/>
</dbReference>
<evidence type="ECO:0000256" key="1">
    <source>
        <dbReference type="ARBA" id="ARBA00022723"/>
    </source>
</evidence>
<keyword evidence="2" id="KW-0560">Oxidoreductase</keyword>
<evidence type="ECO:0000256" key="3">
    <source>
        <dbReference type="SAM" id="SignalP"/>
    </source>
</evidence>
<dbReference type="PRINTS" id="PR00092">
    <property type="entry name" value="TYROSINASE"/>
</dbReference>
<name>A0AAN6RUV2_9PEZI</name>
<evidence type="ECO:0000313" key="5">
    <source>
        <dbReference type="EMBL" id="KAK3902946.1"/>
    </source>
</evidence>
<dbReference type="Proteomes" id="UP001303889">
    <property type="component" value="Unassembled WGS sequence"/>
</dbReference>
<evidence type="ECO:0000313" key="6">
    <source>
        <dbReference type="Proteomes" id="UP001303889"/>
    </source>
</evidence>
<proteinExistence type="predicted"/>
<dbReference type="PANTHER" id="PTHR11474:SF125">
    <property type="entry name" value="N-ACETYL-6-HYDROXYTRYPTOPHAN OXIDASE IVOB-RELATED"/>
    <property type="match status" value="1"/>
</dbReference>
<feature type="chain" id="PRO_5042903357" description="Tyrosinase copper-binding domain-containing protein" evidence="3">
    <location>
        <begin position="19"/>
        <end position="419"/>
    </location>
</feature>
<comment type="caution">
    <text evidence="5">The sequence shown here is derived from an EMBL/GenBank/DDBJ whole genome shotgun (WGS) entry which is preliminary data.</text>
</comment>
<evidence type="ECO:0000256" key="2">
    <source>
        <dbReference type="ARBA" id="ARBA00023002"/>
    </source>
</evidence>
<protein>
    <recommendedName>
        <fullName evidence="4">Tyrosinase copper-binding domain-containing protein</fullName>
    </recommendedName>
</protein>
<dbReference type="InterPro" id="IPR008922">
    <property type="entry name" value="Di-copper_centre_dom_sf"/>
</dbReference>
<dbReference type="PROSITE" id="PS00498">
    <property type="entry name" value="TYROSINASE_2"/>
    <property type="match status" value="1"/>
</dbReference>
<reference evidence="5" key="1">
    <citation type="journal article" date="2023" name="Mol. Phylogenet. Evol.">
        <title>Genome-scale phylogeny and comparative genomics of the fungal order Sordariales.</title>
        <authorList>
            <person name="Hensen N."/>
            <person name="Bonometti L."/>
            <person name="Westerberg I."/>
            <person name="Brannstrom I.O."/>
            <person name="Guillou S."/>
            <person name="Cros-Aarteil S."/>
            <person name="Calhoun S."/>
            <person name="Haridas S."/>
            <person name="Kuo A."/>
            <person name="Mondo S."/>
            <person name="Pangilinan J."/>
            <person name="Riley R."/>
            <person name="LaButti K."/>
            <person name="Andreopoulos B."/>
            <person name="Lipzen A."/>
            <person name="Chen C."/>
            <person name="Yan M."/>
            <person name="Daum C."/>
            <person name="Ng V."/>
            <person name="Clum A."/>
            <person name="Steindorff A."/>
            <person name="Ohm R.A."/>
            <person name="Martin F."/>
            <person name="Silar P."/>
            <person name="Natvig D.O."/>
            <person name="Lalanne C."/>
            <person name="Gautier V."/>
            <person name="Ament-Velasquez S.L."/>
            <person name="Kruys A."/>
            <person name="Hutchinson M.I."/>
            <person name="Powell A.J."/>
            <person name="Barry K."/>
            <person name="Miller A.N."/>
            <person name="Grigoriev I.V."/>
            <person name="Debuchy R."/>
            <person name="Gladieux P."/>
            <person name="Hiltunen Thoren M."/>
            <person name="Johannesson H."/>
        </authorList>
    </citation>
    <scope>NUCLEOTIDE SEQUENCE</scope>
    <source>
        <strain evidence="5">CBS 103.79</strain>
    </source>
</reference>
<sequence length="419" mass="46298">MRAIQGIVSLSLLLGTWAGPAYPPRPCSLLTSTGTRNPAYPLDVVDKLEEATMPKVQAWMAKRAGKTNNCTLENAAVRREWSGLSVDERKEYIRAVLCLQAKPPKAPKDKVPGSLRRFDDFVATHMTMARALHSSNNLFAAHRYYIYIYEKALREECGYTGYQPYMNYDRYANDPINSPMFDGSDSSMGGNGAKSDYPGVPRPFPRPYDKIPSAGGGGCVTTGPFKNMVVSLGPKSTIVRGIPNNPRADGLGSNPRCLHRDVNKYSAAGARANYTYSAIMENKDIDSFYNRYLGQPQLKGDTHPWGLHNAGHYIIGGDPGGDFYCSPSDPAFYFHHGMLDRVWWLWQMQDPENRVDKVPGSGAMSIPGMLGHGGMKMKDKRQDLTNAVVDLGWTAPSVKLLELNEMLGGLGGEFCYIYV</sequence>
<keyword evidence="1" id="KW-0479">Metal-binding</keyword>
<accession>A0AAN6RUV2</accession>
<keyword evidence="3" id="KW-0732">Signal</keyword>
<evidence type="ECO:0000259" key="4">
    <source>
        <dbReference type="PROSITE" id="PS00498"/>
    </source>
</evidence>
<feature type="signal peptide" evidence="3">
    <location>
        <begin position="1"/>
        <end position="18"/>
    </location>
</feature>
<dbReference type="SUPFAM" id="SSF48056">
    <property type="entry name" value="Di-copper centre-containing domain"/>
    <property type="match status" value="1"/>
</dbReference>